<evidence type="ECO:0000256" key="1">
    <source>
        <dbReference type="SAM" id="MobiDB-lite"/>
    </source>
</evidence>
<organism evidence="2 3">
    <name type="scientific">Dioscorea zingiberensis</name>
    <dbReference type="NCBI Taxonomy" id="325984"/>
    <lineage>
        <taxon>Eukaryota</taxon>
        <taxon>Viridiplantae</taxon>
        <taxon>Streptophyta</taxon>
        <taxon>Embryophyta</taxon>
        <taxon>Tracheophyta</taxon>
        <taxon>Spermatophyta</taxon>
        <taxon>Magnoliopsida</taxon>
        <taxon>Liliopsida</taxon>
        <taxon>Dioscoreales</taxon>
        <taxon>Dioscoreaceae</taxon>
        <taxon>Dioscorea</taxon>
    </lineage>
</organism>
<evidence type="ECO:0000313" key="3">
    <source>
        <dbReference type="Proteomes" id="UP001085076"/>
    </source>
</evidence>
<gene>
    <name evidence="2" type="ORF">J5N97_001225</name>
</gene>
<dbReference type="EMBL" id="JAGGNH010000054">
    <property type="protein sequence ID" value="KAJ0960875.1"/>
    <property type="molecule type" value="Genomic_DNA"/>
</dbReference>
<name>A0A9D5BUN9_9LILI</name>
<feature type="region of interest" description="Disordered" evidence="1">
    <location>
        <begin position="70"/>
        <end position="94"/>
    </location>
</feature>
<proteinExistence type="predicted"/>
<dbReference type="AlphaFoldDB" id="A0A9D5BUN9"/>
<protein>
    <submittedName>
        <fullName evidence="2">Uncharacterized protein</fullName>
    </submittedName>
</protein>
<reference evidence="2 3" key="1">
    <citation type="journal article" date="2022" name="Hortic Res">
        <title>The genome of Dioscorea zingiberensis sheds light on the biosynthesis, origin and evolution of the medicinally important diosgenin saponins.</title>
        <authorList>
            <person name="Li Y."/>
            <person name="Tan C."/>
            <person name="Li Z."/>
            <person name="Guo J."/>
            <person name="Li S."/>
            <person name="Chen X."/>
            <person name="Wang C."/>
            <person name="Dai X."/>
            <person name="Yang H."/>
            <person name="Song W."/>
            <person name="Hou L."/>
            <person name="Xu J."/>
            <person name="Tong Z."/>
            <person name="Xu A."/>
            <person name="Yuan X."/>
            <person name="Wang W."/>
            <person name="Yang Q."/>
            <person name="Chen L."/>
            <person name="Sun Z."/>
            <person name="Wang K."/>
            <person name="Pan B."/>
            <person name="Chen J."/>
            <person name="Bao Y."/>
            <person name="Liu F."/>
            <person name="Qi X."/>
            <person name="Gang D.R."/>
            <person name="Wen J."/>
            <person name="Li J."/>
        </authorList>
    </citation>
    <scope>NUCLEOTIDE SEQUENCE [LARGE SCALE GENOMIC DNA]</scope>
    <source>
        <strain evidence="2">Dzin_1.0</strain>
    </source>
</reference>
<comment type="caution">
    <text evidence="2">The sequence shown here is derived from an EMBL/GenBank/DDBJ whole genome shotgun (WGS) entry which is preliminary data.</text>
</comment>
<sequence>MVIWDKDFRGCKQVSVVGRLSISRKDFKKVFFFGRKERVARPPLIKNQRTGSAWVRLRASAQATSALQTLCSKQERHRNTPPASPRTRDRVEGTEPEYRVTQESLVISRRFIRLCGRLVCQNSLIKQFVISPRV</sequence>
<keyword evidence="3" id="KW-1185">Reference proteome</keyword>
<accession>A0A9D5BUN9</accession>
<evidence type="ECO:0000313" key="2">
    <source>
        <dbReference type="EMBL" id="KAJ0960875.1"/>
    </source>
</evidence>
<dbReference type="Proteomes" id="UP001085076">
    <property type="component" value="Unassembled WGS sequence"/>
</dbReference>